<evidence type="ECO:0000259" key="2">
    <source>
        <dbReference type="Pfam" id="PF13960"/>
    </source>
</evidence>
<dbReference type="InterPro" id="IPR025452">
    <property type="entry name" value="DUF4218"/>
</dbReference>
<organism evidence="3 4">
    <name type="scientific">Oreochromis aureus</name>
    <name type="common">Israeli tilapia</name>
    <name type="synonym">Chromis aureus</name>
    <dbReference type="NCBI Taxonomy" id="47969"/>
    <lineage>
        <taxon>Eukaryota</taxon>
        <taxon>Metazoa</taxon>
        <taxon>Chordata</taxon>
        <taxon>Craniata</taxon>
        <taxon>Vertebrata</taxon>
        <taxon>Euteleostomi</taxon>
        <taxon>Actinopterygii</taxon>
        <taxon>Neopterygii</taxon>
        <taxon>Teleostei</taxon>
        <taxon>Neoteleostei</taxon>
        <taxon>Acanthomorphata</taxon>
        <taxon>Ovalentaria</taxon>
        <taxon>Cichlomorphae</taxon>
        <taxon>Cichliformes</taxon>
        <taxon>Cichlidae</taxon>
        <taxon>African cichlids</taxon>
        <taxon>Pseudocrenilabrinae</taxon>
        <taxon>Oreochromini</taxon>
        <taxon>Oreochromis</taxon>
    </lineage>
</organism>
<feature type="region of interest" description="Disordered" evidence="1">
    <location>
        <begin position="465"/>
        <end position="548"/>
    </location>
</feature>
<dbReference type="Ensembl" id="ENSOABT00000070931.1">
    <property type="protein sequence ID" value="ENSOABP00000075381.1"/>
    <property type="gene ID" value="ENSOABG00000035621.1"/>
</dbReference>
<evidence type="ECO:0000313" key="4">
    <source>
        <dbReference type="Proteomes" id="UP000472276"/>
    </source>
</evidence>
<reference evidence="3" key="2">
    <citation type="submission" date="2025-08" db="UniProtKB">
        <authorList>
            <consortium name="Ensembl"/>
        </authorList>
    </citation>
    <scope>IDENTIFICATION</scope>
</reference>
<reference evidence="3" key="3">
    <citation type="submission" date="2025-09" db="UniProtKB">
        <authorList>
            <consortium name="Ensembl"/>
        </authorList>
    </citation>
    <scope>IDENTIFICATION</scope>
</reference>
<reference evidence="4" key="1">
    <citation type="submission" date="2020-03" db="EMBL/GenBank/DDBJ databases">
        <title>Evolution of repeat sequences and sex chromosomes of tilapia species revealed by chromosome-level genomes.</title>
        <authorList>
            <person name="Xu L."/>
            <person name="Tao W."/>
            <person name="Wang D."/>
            <person name="Zhou Q."/>
        </authorList>
    </citation>
    <scope>NUCLEOTIDE SEQUENCE [LARGE SCALE GENOMIC DNA]</scope>
    <source>
        <strain evidence="4">Israel</strain>
    </source>
</reference>
<proteinExistence type="predicted"/>
<evidence type="ECO:0000256" key="1">
    <source>
        <dbReference type="SAM" id="MobiDB-lite"/>
    </source>
</evidence>
<dbReference type="PANTHER" id="PTHR33053:SF24">
    <property type="entry name" value="TRANSPOSASE DOMAIN-CONTAINING PROTEIN"/>
    <property type="match status" value="1"/>
</dbReference>
<name>A0AAZ1Y3V1_OREAU</name>
<feature type="domain" description="DUF4218" evidence="2">
    <location>
        <begin position="153"/>
        <end position="235"/>
    </location>
</feature>
<dbReference type="AlphaFoldDB" id="A0AAZ1Y3V1"/>
<dbReference type="Pfam" id="PF13960">
    <property type="entry name" value="DUF4218"/>
    <property type="match status" value="1"/>
</dbReference>
<gene>
    <name evidence="3" type="primary">LOC120433858</name>
</gene>
<keyword evidence="4" id="KW-1185">Reference proteome</keyword>
<sequence length="735" mass="82790">MYMNRRLCFPEISAEKRTDETFRAMAYKEHQVGVSPLNDLGVGLVSGFVLDYMHLVCLGVMRKLIYLWLKGPRKCRQSMQILTVISAFMVSVGQYLPKSFARKPRSLLEISIRKATELRQFLLYTGPVVLFNNIPSQMYRHFILLSVSIRILLSPDLCIDNCDYAEDVLKQFVKDFGSIYGLEFVGYNVHNLIHLAEDARKFGPLDSISCFPFETFLGKLKKIVRRPHKPVEQIVKRVYETQSIQKKRKERMSVPSPLKQPHNSGPITSDLGTFKQYRKYTDGQTYVSCSMGDNCFNVGGKILIVANILQDCQVVKALCQVFENCNAFFSYPLDSTCLGIYFVSNLSKQMHLVLLDELKQKMVLLPLKSGYVALPLLYQLASFCFLPSMLPFAVVDFLDGGGVSIIPCKWFTGPAEDSCFWPPGRVNINKAVKDGVTPDANWSQYRVRILGKAENYENARVKLRRSEATSDLQTESDSGSRLGKGKRKRRPVIQSSSDEDWDNAAEQPETSSPSAMENRHSSETPHLNITHPFVQLPPPSTPSPVVSQPVPRQLVQATNTSMFVRVLTLLEDIKETQRIHSRMLQSLLKQRDGPVAAVLPEGAVFPLRTVADVEALEQKLIDPVFLKEVVAVVVEIGGSTVDEATRKMMAFIMDNALSRQYNFIGRHGKQEFRGLKVFEVLYGSLKKNALTSQTTRKEAEKAASKWFIGARDRGGNRMAGAQCRVQESILEDGSH</sequence>
<evidence type="ECO:0000313" key="3">
    <source>
        <dbReference type="Ensembl" id="ENSOABP00000075381.1"/>
    </source>
</evidence>
<accession>A0AAZ1Y3V1</accession>
<dbReference type="Proteomes" id="UP000472276">
    <property type="component" value="Unassembled WGS sequence"/>
</dbReference>
<protein>
    <recommendedName>
        <fullName evidence="2">DUF4218 domain-containing protein</fullName>
    </recommendedName>
</protein>
<dbReference type="PANTHER" id="PTHR33053">
    <property type="entry name" value="PROTEIN, PUTATIVE-RELATED"/>
    <property type="match status" value="1"/>
</dbReference>